<sequence length="1112" mass="110463" precursor="true">MEKMIGNLRNGFFLGTSLASLALMATAATAQTNGTWAAPTSGDYNDSGNWVGGVIANGSGATADFSQIDLNGDISVNIGSNRTLTNLVFGDTNLATGGTVEVSSTSSPISTVTLAGAAPTITVNALTPTAFDDVFFAPYLAGANGFTKQGAGVLTLGGVADAAQLAGNSLKGVVNVAGGTLRIATGFSYYDFTNLVNPQAQSIGSINLQNGTTLDLQQNIGFDNVTVPAGANVTVQGSAGSFVNNLTSTAGSGSTLNVVVSETTDVLGSQFSAHGNWSGFDTVNVSGVSSPGDPLSLFRLRPNGGGFNGASFENSVLNLDNAVLFVRTNSGGNTIPIAELHGTSTAEIAGGSNPGGVARYQIGGNNLDSTFAGRITANIASGTGNGGLDLIKVGTGTLTLSGELSYSPVNTADGGQAGNADRRGGVTSINAGTLALAGAASLPAGRDDTGALGLLYSTVDIRPGATLDVSASPGYSTAPLQQIIGGGTVVGAFNHDEGRLAPGDDNAGNSANLVRTAGTLTFADSLTFNGGEVLFDVAATPGAGNDLIQVNGATNLAGGGLITPNFLGGTVPTSGQYTILNSAGGFTGSTASWSVAWPGRSGSLPVSISGNDLVFNATVTSGDSVVWKGTVSGDWDVQTTQNFFNNDSASNDVFFNGDSVRFDNTASNFTVNLPQDVLPTEVVVDSTTDYTIGGTGRISGFSTLTKRGSSTLTLTRDNNYTGATVIEGGTVDIGANPGALGSGPLTMSGATIRASNTITGGMANSVMNLTASTSNTIVANGEPTNTATNPISLPNAAGSGDLLVTTEVEGRLVDLGAVNDQFTGNLTIAPSGAATTMGARFSGGAGAGIPNGVLTLGAGATVSLRQNAVSTVDVGELNGDAGSGLSGFAGGGTATEKTWRIGNLGTSSEFAGSIFEGGTTTNFTKVGAGTLTLTGAAGNTYTGDTSVLGGTLSTNAATLSDIGDVFLETGATLDLDFAGTDDIDSLFIDGVSQVLGTWGAIGSGAANQTSLITGSGLLNVLTFEPFVLAGDYNNDGLVNAADYTVWRDGGPLQNETASPGVVDAADYTAWANNYGAAAPAVSTAAAVPEPAAGIAAGVLVLAGLSVRRRVAC</sequence>
<accession>A0A518K7Y2</accession>
<evidence type="ECO:0000256" key="1">
    <source>
        <dbReference type="ARBA" id="ARBA00022729"/>
    </source>
</evidence>
<name>A0A518K7Y2_9BACT</name>
<organism evidence="3 4">
    <name type="scientific">Botrimarina mediterranea</name>
    <dbReference type="NCBI Taxonomy" id="2528022"/>
    <lineage>
        <taxon>Bacteria</taxon>
        <taxon>Pseudomonadati</taxon>
        <taxon>Planctomycetota</taxon>
        <taxon>Planctomycetia</taxon>
        <taxon>Pirellulales</taxon>
        <taxon>Lacipirellulaceae</taxon>
        <taxon>Botrimarina</taxon>
    </lineage>
</organism>
<dbReference type="AlphaFoldDB" id="A0A518K7Y2"/>
<keyword evidence="1 2" id="KW-0732">Signal</keyword>
<dbReference type="RefSeq" id="WP_145111674.1">
    <property type="nucleotide sequence ID" value="NZ_CP036349.1"/>
</dbReference>
<evidence type="ECO:0000256" key="2">
    <source>
        <dbReference type="SAM" id="SignalP"/>
    </source>
</evidence>
<protein>
    <submittedName>
        <fullName evidence="3">Autotransporter-associated beta strand repeat protein</fullName>
    </submittedName>
</protein>
<evidence type="ECO:0000313" key="3">
    <source>
        <dbReference type="EMBL" id="QDV73896.1"/>
    </source>
</evidence>
<dbReference type="KEGG" id="bmei:Spa11_20950"/>
<keyword evidence="4" id="KW-1185">Reference proteome</keyword>
<evidence type="ECO:0000313" key="4">
    <source>
        <dbReference type="Proteomes" id="UP000316426"/>
    </source>
</evidence>
<dbReference type="InterPro" id="IPR011050">
    <property type="entry name" value="Pectin_lyase_fold/virulence"/>
</dbReference>
<proteinExistence type="predicted"/>
<dbReference type="Proteomes" id="UP000316426">
    <property type="component" value="Chromosome"/>
</dbReference>
<dbReference type="SUPFAM" id="SSF51126">
    <property type="entry name" value="Pectin lyase-like"/>
    <property type="match status" value="1"/>
</dbReference>
<gene>
    <name evidence="3" type="ORF">Spa11_20950</name>
</gene>
<feature type="chain" id="PRO_5021992237" evidence="2">
    <location>
        <begin position="31"/>
        <end position="1112"/>
    </location>
</feature>
<dbReference type="EMBL" id="CP036349">
    <property type="protein sequence ID" value="QDV73896.1"/>
    <property type="molecule type" value="Genomic_DNA"/>
</dbReference>
<reference evidence="3 4" key="1">
    <citation type="submission" date="2019-02" db="EMBL/GenBank/DDBJ databases">
        <title>Deep-cultivation of Planctomycetes and their phenomic and genomic characterization uncovers novel biology.</title>
        <authorList>
            <person name="Wiegand S."/>
            <person name="Jogler M."/>
            <person name="Boedeker C."/>
            <person name="Pinto D."/>
            <person name="Vollmers J."/>
            <person name="Rivas-Marin E."/>
            <person name="Kohn T."/>
            <person name="Peeters S.H."/>
            <person name="Heuer A."/>
            <person name="Rast P."/>
            <person name="Oberbeckmann S."/>
            <person name="Bunk B."/>
            <person name="Jeske O."/>
            <person name="Meyerdierks A."/>
            <person name="Storesund J.E."/>
            <person name="Kallscheuer N."/>
            <person name="Luecker S."/>
            <person name="Lage O.M."/>
            <person name="Pohl T."/>
            <person name="Merkel B.J."/>
            <person name="Hornburger P."/>
            <person name="Mueller R.-W."/>
            <person name="Bruemmer F."/>
            <person name="Labrenz M."/>
            <person name="Spormann A.M."/>
            <person name="Op den Camp H."/>
            <person name="Overmann J."/>
            <person name="Amann R."/>
            <person name="Jetten M.S.M."/>
            <person name="Mascher T."/>
            <person name="Medema M.H."/>
            <person name="Devos D.P."/>
            <person name="Kaster A.-K."/>
            <person name="Ovreas L."/>
            <person name="Rohde M."/>
            <person name="Galperin M.Y."/>
            <person name="Jogler C."/>
        </authorList>
    </citation>
    <scope>NUCLEOTIDE SEQUENCE [LARGE SCALE GENOMIC DNA]</scope>
    <source>
        <strain evidence="3 4">Spa11</strain>
    </source>
</reference>
<dbReference type="InterPro" id="IPR013425">
    <property type="entry name" value="Autotrns_rpt"/>
</dbReference>
<dbReference type="Pfam" id="PF12951">
    <property type="entry name" value="PATR"/>
    <property type="match status" value="4"/>
</dbReference>
<feature type="signal peptide" evidence="2">
    <location>
        <begin position="1"/>
        <end position="30"/>
    </location>
</feature>
<dbReference type="NCBIfam" id="TIGR02601">
    <property type="entry name" value="autotrns_rpt"/>
    <property type="match status" value="2"/>
</dbReference>